<evidence type="ECO:0000256" key="3">
    <source>
        <dbReference type="ARBA" id="ARBA00022527"/>
    </source>
</evidence>
<keyword evidence="14" id="KW-0675">Receptor</keyword>
<keyword evidence="7 20" id="KW-0732">Signal</keyword>
<proteinExistence type="predicted"/>
<dbReference type="SUPFAM" id="SSF52058">
    <property type="entry name" value="L domain-like"/>
    <property type="match status" value="1"/>
</dbReference>
<evidence type="ECO:0000256" key="13">
    <source>
        <dbReference type="ARBA" id="ARBA00023136"/>
    </source>
</evidence>
<evidence type="ECO:0000256" key="19">
    <source>
        <dbReference type="SAM" id="Phobius"/>
    </source>
</evidence>
<keyword evidence="3" id="KW-0723">Serine/threonine-protein kinase</keyword>
<dbReference type="Pfam" id="PF00069">
    <property type="entry name" value="Pkinase"/>
    <property type="match status" value="1"/>
</dbReference>
<feature type="domain" description="Protein kinase" evidence="21">
    <location>
        <begin position="443"/>
        <end position="715"/>
    </location>
</feature>
<feature type="transmembrane region" description="Helical" evidence="19">
    <location>
        <begin position="359"/>
        <end position="381"/>
    </location>
</feature>
<comment type="catalytic activity">
    <reaction evidence="16">
        <text>L-threonyl-[protein] + ATP = O-phospho-L-threonyl-[protein] + ADP + H(+)</text>
        <dbReference type="Rhea" id="RHEA:46608"/>
        <dbReference type="Rhea" id="RHEA-COMP:11060"/>
        <dbReference type="Rhea" id="RHEA-COMP:11605"/>
        <dbReference type="ChEBI" id="CHEBI:15378"/>
        <dbReference type="ChEBI" id="CHEBI:30013"/>
        <dbReference type="ChEBI" id="CHEBI:30616"/>
        <dbReference type="ChEBI" id="CHEBI:61977"/>
        <dbReference type="ChEBI" id="CHEBI:456216"/>
        <dbReference type="EC" id="2.7.11.1"/>
    </reaction>
</comment>
<evidence type="ECO:0000256" key="18">
    <source>
        <dbReference type="SAM" id="MobiDB-lite"/>
    </source>
</evidence>
<dbReference type="GO" id="GO:0004674">
    <property type="term" value="F:protein serine/threonine kinase activity"/>
    <property type="evidence" value="ECO:0007669"/>
    <property type="project" value="UniProtKB-KW"/>
</dbReference>
<dbReference type="FunFam" id="1.10.510.10:FF:000431">
    <property type="entry name" value="Putative inactive leucine-rich repeat receptor-like protein kinase"/>
    <property type="match status" value="1"/>
</dbReference>
<keyword evidence="9" id="KW-0547">Nucleotide-binding</keyword>
<evidence type="ECO:0000256" key="10">
    <source>
        <dbReference type="ARBA" id="ARBA00022777"/>
    </source>
</evidence>
<evidence type="ECO:0000256" key="2">
    <source>
        <dbReference type="ARBA" id="ARBA00012513"/>
    </source>
</evidence>
<sequence>MKSSSQLSPCNFWVVLTFFVSWVLLLQIPFSSAQQLSPPERRILLQVQDLLEYPQVLQEWNKWTNFCSVQQTPSLVITCSGNHITELTIVGNTTSPHPPLSQKFSIDSFFTLLTKLSSLKRLSLINLGLTGTLPTKVSRFVGLEVLNISSNPIHGSIPESIVKFKKLKTLVLSDNFFNGSVPDLKGLSALEELDLSGNSLGPGFPSLGSNLVKVVLSNNSLRSAVPEEMEKMKSMEILDLYANNLVGSIPSFLFSLPSLKYINLGRNQFSGELHGSVSCSKSLNFVDISNNLLVGKLPVCLQGSSNSGNRTVISLWNCLGNTTSSRFYQHAHSFCAEKAIAVNPNSRGEEHHESSTIKLGIVLGVIGGIVAVFSAIGFLILATYRKVSRKRDQEKSGSFTFNTNPSSHFDGGNSRRPTRMASIGLPPYNVFTQEEMEDATNHFDPSNLVGEGSQGQQVYRGKLKDGTGVLVNCQKLMQQKHSTQVLQQHMDAILKLRHRHLISVLGHSLVTSQEHPPTASTTLFIVLENIAGASSLKDQLTDWRKRDVLKWPERMGMAIGITKGIQYLHAGRVTGNDLKLENVLLDDTLTARLCNFNISLPSKIVSESSRNAHDRDRTSSKNAEQDDIYQLGVILIELIIGRPITSQAEVKDLKQQIETCLAESPGKLRDLTDPCIRSTFAHESLKTTVQIALNCLNQEPSKRPSIEDVLWHLQYSIQVQEGWGNSGNLSGKISGNLSGHVVTKL</sequence>
<protein>
    <recommendedName>
        <fullName evidence="2">non-specific serine/threonine protein kinase</fullName>
        <ecNumber evidence="2">2.7.11.1</ecNumber>
    </recommendedName>
</protein>
<evidence type="ECO:0000256" key="16">
    <source>
        <dbReference type="ARBA" id="ARBA00047899"/>
    </source>
</evidence>
<feature type="compositionally biased region" description="Polar residues" evidence="18">
    <location>
        <begin position="396"/>
        <end position="407"/>
    </location>
</feature>
<evidence type="ECO:0000256" key="8">
    <source>
        <dbReference type="ARBA" id="ARBA00022737"/>
    </source>
</evidence>
<evidence type="ECO:0000313" key="22">
    <source>
        <dbReference type="EMBL" id="CAH9129055.1"/>
    </source>
</evidence>
<keyword evidence="15" id="KW-0325">Glycoprotein</keyword>
<dbReference type="InterPro" id="IPR000719">
    <property type="entry name" value="Prot_kinase_dom"/>
</dbReference>
<evidence type="ECO:0000256" key="9">
    <source>
        <dbReference type="ARBA" id="ARBA00022741"/>
    </source>
</evidence>
<evidence type="ECO:0000313" key="23">
    <source>
        <dbReference type="Proteomes" id="UP001152523"/>
    </source>
</evidence>
<keyword evidence="4" id="KW-0433">Leucine-rich repeat</keyword>
<keyword evidence="12 19" id="KW-1133">Transmembrane helix</keyword>
<gene>
    <name evidence="22" type="ORF">CEPIT_LOCUS29551</name>
</gene>
<dbReference type="InterPro" id="IPR051824">
    <property type="entry name" value="LRR_Rcpt-Like_S/T_Kinase"/>
</dbReference>
<dbReference type="SMART" id="SM00220">
    <property type="entry name" value="S_TKc"/>
    <property type="match status" value="1"/>
</dbReference>
<evidence type="ECO:0000256" key="5">
    <source>
        <dbReference type="ARBA" id="ARBA00022679"/>
    </source>
</evidence>
<feature type="region of interest" description="Disordered" evidence="18">
    <location>
        <begin position="393"/>
        <end position="417"/>
    </location>
</feature>
<dbReference type="InterPro" id="IPR011009">
    <property type="entry name" value="Kinase-like_dom_sf"/>
</dbReference>
<evidence type="ECO:0000256" key="12">
    <source>
        <dbReference type="ARBA" id="ARBA00022989"/>
    </source>
</evidence>
<comment type="catalytic activity">
    <reaction evidence="17">
        <text>L-seryl-[protein] + ATP = O-phospho-L-seryl-[protein] + ADP + H(+)</text>
        <dbReference type="Rhea" id="RHEA:17989"/>
        <dbReference type="Rhea" id="RHEA-COMP:9863"/>
        <dbReference type="Rhea" id="RHEA-COMP:11604"/>
        <dbReference type="ChEBI" id="CHEBI:15378"/>
        <dbReference type="ChEBI" id="CHEBI:29999"/>
        <dbReference type="ChEBI" id="CHEBI:30616"/>
        <dbReference type="ChEBI" id="CHEBI:83421"/>
        <dbReference type="ChEBI" id="CHEBI:456216"/>
        <dbReference type="EC" id="2.7.11.1"/>
    </reaction>
</comment>
<comment type="caution">
    <text evidence="22">The sequence shown here is derived from an EMBL/GenBank/DDBJ whole genome shotgun (WGS) entry which is preliminary data.</text>
</comment>
<feature type="chain" id="PRO_5043729057" description="non-specific serine/threonine protein kinase" evidence="20">
    <location>
        <begin position="34"/>
        <end position="745"/>
    </location>
</feature>
<evidence type="ECO:0000256" key="15">
    <source>
        <dbReference type="ARBA" id="ARBA00023180"/>
    </source>
</evidence>
<accession>A0AAV0F0L0</accession>
<dbReference type="InterPro" id="IPR001611">
    <property type="entry name" value="Leu-rich_rpt"/>
</dbReference>
<organism evidence="22 23">
    <name type="scientific">Cuscuta epithymum</name>
    <dbReference type="NCBI Taxonomy" id="186058"/>
    <lineage>
        <taxon>Eukaryota</taxon>
        <taxon>Viridiplantae</taxon>
        <taxon>Streptophyta</taxon>
        <taxon>Embryophyta</taxon>
        <taxon>Tracheophyta</taxon>
        <taxon>Spermatophyta</taxon>
        <taxon>Magnoliopsida</taxon>
        <taxon>eudicotyledons</taxon>
        <taxon>Gunneridae</taxon>
        <taxon>Pentapetalae</taxon>
        <taxon>asterids</taxon>
        <taxon>lamiids</taxon>
        <taxon>Solanales</taxon>
        <taxon>Convolvulaceae</taxon>
        <taxon>Cuscuteae</taxon>
        <taxon>Cuscuta</taxon>
        <taxon>Cuscuta subgen. Cuscuta</taxon>
    </lineage>
</organism>
<dbReference type="FunFam" id="3.80.10.10:FF:000041">
    <property type="entry name" value="LRR receptor-like serine/threonine-protein kinase ERECTA"/>
    <property type="match status" value="1"/>
</dbReference>
<dbReference type="Gene3D" id="1.10.510.10">
    <property type="entry name" value="Transferase(Phosphotransferase) domain 1"/>
    <property type="match status" value="1"/>
</dbReference>
<dbReference type="PROSITE" id="PS50011">
    <property type="entry name" value="PROTEIN_KINASE_DOM"/>
    <property type="match status" value="1"/>
</dbReference>
<dbReference type="EC" id="2.7.11.1" evidence="2"/>
<dbReference type="FunFam" id="3.80.10.10:FF:000673">
    <property type="entry name" value="Probable LRR receptor-like serine/threonine-protein kinase At2g02780"/>
    <property type="match status" value="1"/>
</dbReference>
<keyword evidence="5" id="KW-0808">Transferase</keyword>
<dbReference type="InterPro" id="IPR032675">
    <property type="entry name" value="LRR_dom_sf"/>
</dbReference>
<keyword evidence="13 19" id="KW-0472">Membrane</keyword>
<evidence type="ECO:0000256" key="17">
    <source>
        <dbReference type="ARBA" id="ARBA00048679"/>
    </source>
</evidence>
<evidence type="ECO:0000256" key="4">
    <source>
        <dbReference type="ARBA" id="ARBA00022614"/>
    </source>
</evidence>
<dbReference type="GO" id="GO:0005524">
    <property type="term" value="F:ATP binding"/>
    <property type="evidence" value="ECO:0007669"/>
    <property type="project" value="UniProtKB-KW"/>
</dbReference>
<dbReference type="Gene3D" id="3.30.200.20">
    <property type="entry name" value="Phosphorylase Kinase, domain 1"/>
    <property type="match status" value="1"/>
</dbReference>
<keyword evidence="8" id="KW-0677">Repeat</keyword>
<evidence type="ECO:0000256" key="1">
    <source>
        <dbReference type="ARBA" id="ARBA00004479"/>
    </source>
</evidence>
<evidence type="ECO:0000256" key="20">
    <source>
        <dbReference type="SAM" id="SignalP"/>
    </source>
</evidence>
<name>A0AAV0F0L0_9ASTE</name>
<keyword evidence="23" id="KW-1185">Reference proteome</keyword>
<dbReference type="SUPFAM" id="SSF56112">
    <property type="entry name" value="Protein kinase-like (PK-like)"/>
    <property type="match status" value="1"/>
</dbReference>
<keyword evidence="6 19" id="KW-0812">Transmembrane</keyword>
<keyword evidence="10" id="KW-0418">Kinase</keyword>
<dbReference type="Proteomes" id="UP001152523">
    <property type="component" value="Unassembled WGS sequence"/>
</dbReference>
<dbReference type="EMBL" id="CAMAPF010000954">
    <property type="protein sequence ID" value="CAH9129055.1"/>
    <property type="molecule type" value="Genomic_DNA"/>
</dbReference>
<dbReference type="AlphaFoldDB" id="A0AAV0F0L0"/>
<evidence type="ECO:0000256" key="14">
    <source>
        <dbReference type="ARBA" id="ARBA00023170"/>
    </source>
</evidence>
<dbReference type="GO" id="GO:0016020">
    <property type="term" value="C:membrane"/>
    <property type="evidence" value="ECO:0007669"/>
    <property type="project" value="UniProtKB-SubCell"/>
</dbReference>
<comment type="subcellular location">
    <subcellularLocation>
        <location evidence="1">Membrane</location>
        <topology evidence="1">Single-pass type I membrane protein</topology>
    </subcellularLocation>
</comment>
<dbReference type="Gene3D" id="3.80.10.10">
    <property type="entry name" value="Ribonuclease Inhibitor"/>
    <property type="match status" value="2"/>
</dbReference>
<dbReference type="PANTHER" id="PTHR48006:SF73">
    <property type="entry name" value="PROTEIN KINASE DOMAIN-CONTAINING PROTEIN"/>
    <property type="match status" value="1"/>
</dbReference>
<dbReference type="Pfam" id="PF13855">
    <property type="entry name" value="LRR_8"/>
    <property type="match status" value="1"/>
</dbReference>
<dbReference type="PANTHER" id="PTHR48006">
    <property type="entry name" value="LEUCINE-RICH REPEAT-CONTAINING PROTEIN DDB_G0281931-RELATED"/>
    <property type="match status" value="1"/>
</dbReference>
<reference evidence="22" key="1">
    <citation type="submission" date="2022-07" db="EMBL/GenBank/DDBJ databases">
        <authorList>
            <person name="Macas J."/>
            <person name="Novak P."/>
            <person name="Neumann P."/>
        </authorList>
    </citation>
    <scope>NUCLEOTIDE SEQUENCE</scope>
</reference>
<evidence type="ECO:0000256" key="11">
    <source>
        <dbReference type="ARBA" id="ARBA00022840"/>
    </source>
</evidence>
<evidence type="ECO:0000259" key="21">
    <source>
        <dbReference type="PROSITE" id="PS50011"/>
    </source>
</evidence>
<feature type="signal peptide" evidence="20">
    <location>
        <begin position="1"/>
        <end position="33"/>
    </location>
</feature>
<evidence type="ECO:0000256" key="6">
    <source>
        <dbReference type="ARBA" id="ARBA00022692"/>
    </source>
</evidence>
<evidence type="ECO:0000256" key="7">
    <source>
        <dbReference type="ARBA" id="ARBA00022729"/>
    </source>
</evidence>
<keyword evidence="11" id="KW-0067">ATP-binding</keyword>